<sequence length="893" mass="94493">MRVNAAAVSEQVSEIEADLDGRRVTLVLESARNTDSGSLIWVGHVRETSKRRKMTGREVAHDSLNSVILVRRGNTVTGTVSMDGRPFSIRPLPNGQHAVAEMEESPPVRDDVLIPSSPSPRPSGQSSGIRPAPSSVNPQSTGYAGPGPAALEVGEEVTVRVMVVVTKDAKEAIAAAGGDIRSDVEAGIANANLAYINSKVGMTLDLANILEVNYLTENPNLDLDRAIKRGDGYMDEIHTARDANAADIVLFINNSDGWAGFVNKLRPDESEAFAFIGKSNILNMSTIAHEIGHLMGAAHDEFTGNNDKQYSYGQGYCTPDDRFYTIMSYGICSGFKNGRKQLRYFSSPELTFDGVTLGTVDLHDNRRVLIENKRRVAAFRADPASANLRPAADFSFSRDTSGDYPNPNRLRFTDSSVDPDGSIVSRYWGFGDHATSAEANPAHNFLDGTWNVTLVVTDNKGAMSTVTKTITLPDLGAANSPPTADFSFTSNGLTTTFSDRSIDRDGSIASRNWSFGDGATATATSPTRTYAKAGTYSVALTVTDDKGAAHTVTKSVVVSAPVSPTGTLSNGIPVDGISGASGSYRSWTLVVPPGASKLRFATSGYSGDADLYVKYGSAPTTSSYDCRANLGSGAETCNIPTAQAGTYHVMVNGWSAFSGMRLVGSYEEGGADTLANGVAKTGISGAAGSYRFWTMQVPSGASDLQFATSEYSGDADLYVKYGSAPTATHYDCRANLGSTSETCRIAEAKAGAYHVMVNGWSAYSGMRLLGSYRAGSGGSGTSDNTGTGVGILSNGVSVSGISGTAGSYRYWALTVPLGASELEFIASGYRGDADLYIKYGSSPTTTNYDCRANLGSAMEVCRIANVQAGKYYVMVNGWSAFSGMNLIGTYRSR</sequence>
<dbReference type="Pfam" id="PF04151">
    <property type="entry name" value="PPC"/>
    <property type="match status" value="3"/>
</dbReference>
<dbReference type="InterPro" id="IPR022409">
    <property type="entry name" value="PKD/Chitinase_dom"/>
</dbReference>
<evidence type="ECO:0000256" key="1">
    <source>
        <dbReference type="ARBA" id="ARBA00001913"/>
    </source>
</evidence>
<dbReference type="KEGG" id="lab:LA76x_0516"/>
<dbReference type="STRING" id="84531.LA76x_0516"/>
<dbReference type="GO" id="GO:0008237">
    <property type="term" value="F:metallopeptidase activity"/>
    <property type="evidence" value="ECO:0007669"/>
    <property type="project" value="InterPro"/>
</dbReference>
<keyword evidence="5" id="KW-1185">Reference proteome</keyword>
<dbReference type="Gene3D" id="2.60.40.10">
    <property type="entry name" value="Immunoglobulins"/>
    <property type="match status" value="2"/>
</dbReference>
<feature type="domain" description="PKD" evidence="3">
    <location>
        <begin position="481"/>
        <end position="565"/>
    </location>
</feature>
<evidence type="ECO:0000256" key="2">
    <source>
        <dbReference type="SAM" id="MobiDB-lite"/>
    </source>
</evidence>
<dbReference type="SUPFAM" id="SSF49299">
    <property type="entry name" value="PKD domain"/>
    <property type="match status" value="2"/>
</dbReference>
<reference evidence="4 5" key="1">
    <citation type="journal article" date="2015" name="BMC Genomics">
        <title>Comparative genomics and metabolic profiling of the genus Lysobacter.</title>
        <authorList>
            <person name="de Bruijn I."/>
            <person name="Cheng X."/>
            <person name="de Jager V."/>
            <person name="Exposito R.G."/>
            <person name="Watrous J."/>
            <person name="Patel N."/>
            <person name="Postma J."/>
            <person name="Dorrestein P.C."/>
            <person name="Kobayashi D."/>
            <person name="Raaijmakers J.M."/>
        </authorList>
    </citation>
    <scope>NUCLEOTIDE SEQUENCE [LARGE SCALE GENOMIC DNA]</scope>
    <source>
        <strain evidence="4 5">76</strain>
    </source>
</reference>
<gene>
    <name evidence="4" type="ORF">LA76x_0516</name>
</gene>
<dbReference type="Gene3D" id="3.40.390.10">
    <property type="entry name" value="Collagenase (Catalytic Domain)"/>
    <property type="match status" value="1"/>
</dbReference>
<proteinExistence type="predicted"/>
<dbReference type="Gene3D" id="2.60.120.380">
    <property type="match status" value="3"/>
</dbReference>
<dbReference type="EMBL" id="CP011129">
    <property type="protein sequence ID" value="ALN78677.1"/>
    <property type="molecule type" value="Genomic_DNA"/>
</dbReference>
<protein>
    <submittedName>
        <fullName evidence="4">Bacterial pre-peptidase C-terminal domain protein</fullName>
    </submittedName>
</protein>
<comment type="cofactor">
    <cofactor evidence="1">
        <name>Ca(2+)</name>
        <dbReference type="ChEBI" id="CHEBI:29108"/>
    </cofactor>
</comment>
<evidence type="ECO:0000313" key="5">
    <source>
        <dbReference type="Proteomes" id="UP000060787"/>
    </source>
</evidence>
<dbReference type="SMART" id="SM00089">
    <property type="entry name" value="PKD"/>
    <property type="match status" value="2"/>
</dbReference>
<dbReference type="AlphaFoldDB" id="A0A0S2F556"/>
<dbReference type="InterPro" id="IPR024079">
    <property type="entry name" value="MetalloPept_cat_dom_sf"/>
</dbReference>
<feature type="domain" description="PKD" evidence="3">
    <location>
        <begin position="421"/>
        <end position="472"/>
    </location>
</feature>
<dbReference type="CDD" id="cd00146">
    <property type="entry name" value="PKD"/>
    <property type="match status" value="2"/>
</dbReference>
<dbReference type="Proteomes" id="UP000060787">
    <property type="component" value="Chromosome"/>
</dbReference>
<dbReference type="InterPro" id="IPR007280">
    <property type="entry name" value="Peptidase_C_arc/bac"/>
</dbReference>
<organism evidence="4 5">
    <name type="scientific">Lysobacter antibioticus</name>
    <dbReference type="NCBI Taxonomy" id="84531"/>
    <lineage>
        <taxon>Bacteria</taxon>
        <taxon>Pseudomonadati</taxon>
        <taxon>Pseudomonadota</taxon>
        <taxon>Gammaproteobacteria</taxon>
        <taxon>Lysobacterales</taxon>
        <taxon>Lysobacteraceae</taxon>
        <taxon>Lysobacter</taxon>
    </lineage>
</organism>
<dbReference type="Pfam" id="PF13688">
    <property type="entry name" value="Reprolysin_5"/>
    <property type="match status" value="1"/>
</dbReference>
<dbReference type="SUPFAM" id="SSF55486">
    <property type="entry name" value="Metalloproteases ('zincins'), catalytic domain"/>
    <property type="match status" value="1"/>
</dbReference>
<feature type="region of interest" description="Disordered" evidence="2">
    <location>
        <begin position="101"/>
        <end position="149"/>
    </location>
</feature>
<dbReference type="Pfam" id="PF18911">
    <property type="entry name" value="PKD_4"/>
    <property type="match status" value="2"/>
</dbReference>
<feature type="compositionally biased region" description="Low complexity" evidence="2">
    <location>
        <begin position="122"/>
        <end position="131"/>
    </location>
</feature>
<dbReference type="PATRIC" id="fig|84531.8.peg.540"/>
<evidence type="ECO:0000259" key="3">
    <source>
        <dbReference type="PROSITE" id="PS50093"/>
    </source>
</evidence>
<dbReference type="InterPro" id="IPR000601">
    <property type="entry name" value="PKD_dom"/>
</dbReference>
<dbReference type="InterPro" id="IPR035986">
    <property type="entry name" value="PKD_dom_sf"/>
</dbReference>
<dbReference type="InterPro" id="IPR013783">
    <property type="entry name" value="Ig-like_fold"/>
</dbReference>
<dbReference type="PROSITE" id="PS50093">
    <property type="entry name" value="PKD"/>
    <property type="match status" value="2"/>
</dbReference>
<evidence type="ECO:0000313" key="4">
    <source>
        <dbReference type="EMBL" id="ALN78677.1"/>
    </source>
</evidence>
<accession>A0A0S2F556</accession>
<name>A0A0S2F556_LYSAN</name>